<dbReference type="InterPro" id="IPR052917">
    <property type="entry name" value="Stress-Dev_Protein"/>
</dbReference>
<dbReference type="EMBL" id="CP115965">
    <property type="protein sequence ID" value="WZW99387.1"/>
    <property type="molecule type" value="Genomic_DNA"/>
</dbReference>
<accession>A0ABZ3CB21</accession>
<organism evidence="2 3">
    <name type="scientific">Propioniciclava soli</name>
    <dbReference type="NCBI Taxonomy" id="2775081"/>
    <lineage>
        <taxon>Bacteria</taxon>
        <taxon>Bacillati</taxon>
        <taxon>Actinomycetota</taxon>
        <taxon>Actinomycetes</taxon>
        <taxon>Propionibacteriales</taxon>
        <taxon>Propionibacteriaceae</taxon>
        <taxon>Propioniciclava</taxon>
    </lineage>
</organism>
<dbReference type="PANTHER" id="PTHR34818:SF1">
    <property type="entry name" value="PROTEIN BLI-3"/>
    <property type="match status" value="1"/>
</dbReference>
<feature type="domain" description="General stress protein FMN-binding split barrel" evidence="1">
    <location>
        <begin position="6"/>
        <end position="135"/>
    </location>
</feature>
<evidence type="ECO:0000313" key="2">
    <source>
        <dbReference type="EMBL" id="WZW99387.1"/>
    </source>
</evidence>
<dbReference type="Pfam" id="PF16242">
    <property type="entry name" value="Pyrid_ox_like"/>
    <property type="match status" value="1"/>
</dbReference>
<gene>
    <name evidence="2" type="ORF">PCC79_04080</name>
</gene>
<dbReference type="RefSeq" id="WP_232549956.1">
    <property type="nucleotide sequence ID" value="NZ_CP115965.1"/>
</dbReference>
<dbReference type="InterPro" id="IPR012349">
    <property type="entry name" value="Split_barrel_FMN-bd"/>
</dbReference>
<dbReference type="PANTHER" id="PTHR34818">
    <property type="entry name" value="PROTEIN BLI-3"/>
    <property type="match status" value="1"/>
</dbReference>
<dbReference type="InterPro" id="IPR038725">
    <property type="entry name" value="YdaG_split_barrel_FMN-bd"/>
</dbReference>
<evidence type="ECO:0000313" key="3">
    <source>
        <dbReference type="Proteomes" id="UP001434337"/>
    </source>
</evidence>
<dbReference type="Gene3D" id="2.30.110.10">
    <property type="entry name" value="Electron Transport, Fmn-binding Protein, Chain A"/>
    <property type="match status" value="1"/>
</dbReference>
<dbReference type="Proteomes" id="UP001434337">
    <property type="component" value="Chromosome"/>
</dbReference>
<protein>
    <submittedName>
        <fullName evidence="2">Pyridoxamine 5'-phosphate oxidase family protein</fullName>
    </submittedName>
</protein>
<proteinExistence type="predicted"/>
<sequence>MATWTMKQLAAKMRGLDMAMLSTHTSRGHIASRPMSNNGEVDYDGSSHYFTWAESRMAKDIERDAKVSIEFQHGTGGDFLFVQVQGTAQLLTSKNAMKDHWHAELDRWFTDGLDTEGLVMIRVDASRISYWSADGDGQITP</sequence>
<evidence type="ECO:0000259" key="1">
    <source>
        <dbReference type="Pfam" id="PF16242"/>
    </source>
</evidence>
<reference evidence="2 3" key="1">
    <citation type="journal article" date="2023" name="Environ Microbiome">
        <title>A coral-associated actinobacterium mitigates coral bleaching under heat stress.</title>
        <authorList>
            <person name="Li J."/>
            <person name="Zou Y."/>
            <person name="Li Q."/>
            <person name="Zhang J."/>
            <person name="Bourne D.G."/>
            <person name="Lyu Y."/>
            <person name="Liu C."/>
            <person name="Zhang S."/>
        </authorList>
    </citation>
    <scope>NUCLEOTIDE SEQUENCE [LARGE SCALE GENOMIC DNA]</scope>
    <source>
        <strain evidence="2 3">SCSIO 13291</strain>
    </source>
</reference>
<keyword evidence="3" id="KW-1185">Reference proteome</keyword>
<dbReference type="SUPFAM" id="SSF50475">
    <property type="entry name" value="FMN-binding split barrel"/>
    <property type="match status" value="1"/>
</dbReference>
<name>A0ABZ3CB21_9ACTN</name>